<dbReference type="CDD" id="cd05276">
    <property type="entry name" value="p53_inducible_oxidoreductase"/>
    <property type="match status" value="1"/>
</dbReference>
<dbReference type="GO" id="GO:0070402">
    <property type="term" value="F:NADPH binding"/>
    <property type="evidence" value="ECO:0007669"/>
    <property type="project" value="TreeGrafter"/>
</dbReference>
<keyword evidence="1" id="KW-0521">NADP</keyword>
<accession>A0A367YTY4</accession>
<dbReference type="InterPro" id="IPR013154">
    <property type="entry name" value="ADH-like_N"/>
</dbReference>
<reference evidence="4 5" key="1">
    <citation type="submission" date="2018-07" db="EMBL/GenBank/DDBJ databases">
        <title>Desertimonas flava gen. nov. sp. nov.</title>
        <authorList>
            <person name="Liu S."/>
        </authorList>
    </citation>
    <scope>NUCLEOTIDE SEQUENCE [LARGE SCALE GENOMIC DNA]</scope>
    <source>
        <strain evidence="4 5">16Sb5-5</strain>
    </source>
</reference>
<dbReference type="InterPro" id="IPR002364">
    <property type="entry name" value="Quin_OxRdtase/zeta-crystal_CS"/>
</dbReference>
<dbReference type="PANTHER" id="PTHR48106:SF8">
    <property type="entry name" value="OS02G0805600 PROTEIN"/>
    <property type="match status" value="1"/>
</dbReference>
<dbReference type="RefSeq" id="WP_114127728.1">
    <property type="nucleotide sequence ID" value="NZ_QOUI01000011.1"/>
</dbReference>
<dbReference type="GO" id="GO:0008270">
    <property type="term" value="F:zinc ion binding"/>
    <property type="evidence" value="ECO:0007669"/>
    <property type="project" value="InterPro"/>
</dbReference>
<dbReference type="InterPro" id="IPR014189">
    <property type="entry name" value="Quinone_OxRdtase_PIG3"/>
</dbReference>
<organism evidence="4 5">
    <name type="scientific">Desertihabitans brevis</name>
    <dbReference type="NCBI Taxonomy" id="2268447"/>
    <lineage>
        <taxon>Bacteria</taxon>
        <taxon>Bacillati</taxon>
        <taxon>Actinomycetota</taxon>
        <taxon>Actinomycetes</taxon>
        <taxon>Propionibacteriales</taxon>
        <taxon>Propionibacteriaceae</taxon>
        <taxon>Desertihabitans</taxon>
    </lineage>
</organism>
<dbReference type="InterPro" id="IPR011032">
    <property type="entry name" value="GroES-like_sf"/>
</dbReference>
<proteinExistence type="predicted"/>
<comment type="caution">
    <text evidence="4">The sequence shown here is derived from an EMBL/GenBank/DDBJ whole genome shotgun (WGS) entry which is preliminary data.</text>
</comment>
<name>A0A367YTY4_9ACTN</name>
<dbReference type="SMART" id="SM00829">
    <property type="entry name" value="PKS_ER"/>
    <property type="match status" value="1"/>
</dbReference>
<evidence type="ECO:0000313" key="5">
    <source>
        <dbReference type="Proteomes" id="UP000252770"/>
    </source>
</evidence>
<dbReference type="Pfam" id="PF00107">
    <property type="entry name" value="ADH_zinc_N"/>
    <property type="match status" value="1"/>
</dbReference>
<dbReference type="EMBL" id="QOUI01000011">
    <property type="protein sequence ID" value="RCK68441.1"/>
    <property type="molecule type" value="Genomic_DNA"/>
</dbReference>
<dbReference type="GO" id="GO:0016651">
    <property type="term" value="F:oxidoreductase activity, acting on NAD(P)H"/>
    <property type="evidence" value="ECO:0007669"/>
    <property type="project" value="TreeGrafter"/>
</dbReference>
<sequence>MRAVRCEGSGGPEVLVWGEAPDPRPGPAELLVEVVSAGVNRADLLQRQGHYPPPPGASELLGLECAGTVVEVGADVTGWQVGDPCVALLAGGGYAERVAVPAGQVLPPPVGTDLVSAGGLVEVAATVVSNFDHARLVAGQTVLVHGGAGGVGSFALQYAKALGCRVLTTAGTADKRDYCRGLGADEAFDYAEDWSAAVREAAPDGVDVVLDVMGAKYLEPNVGVLAADGHLLVIGMQGGRRGELDLGALLSRRGSVSALALRSRPSAQKAAICARVREEVWPMLSSGDVRLAHETRIDMPEATRAHTLLESGEHHGKIVLVVPR</sequence>
<dbReference type="PANTHER" id="PTHR48106">
    <property type="entry name" value="QUINONE OXIDOREDUCTASE PIG3-RELATED"/>
    <property type="match status" value="1"/>
</dbReference>
<dbReference type="Gene3D" id="3.40.50.720">
    <property type="entry name" value="NAD(P)-binding Rossmann-like Domain"/>
    <property type="match status" value="1"/>
</dbReference>
<evidence type="ECO:0000259" key="3">
    <source>
        <dbReference type="SMART" id="SM00829"/>
    </source>
</evidence>
<keyword evidence="5" id="KW-1185">Reference proteome</keyword>
<keyword evidence="2" id="KW-0560">Oxidoreductase</keyword>
<dbReference type="AlphaFoldDB" id="A0A367YTY4"/>
<dbReference type="SUPFAM" id="SSF51735">
    <property type="entry name" value="NAD(P)-binding Rossmann-fold domains"/>
    <property type="match status" value="1"/>
</dbReference>
<gene>
    <name evidence="4" type="ORF">DT076_16125</name>
</gene>
<evidence type="ECO:0000313" key="4">
    <source>
        <dbReference type="EMBL" id="RCK68441.1"/>
    </source>
</evidence>
<dbReference type="Pfam" id="PF08240">
    <property type="entry name" value="ADH_N"/>
    <property type="match status" value="1"/>
</dbReference>
<dbReference type="Gene3D" id="3.90.180.10">
    <property type="entry name" value="Medium-chain alcohol dehydrogenases, catalytic domain"/>
    <property type="match status" value="1"/>
</dbReference>
<dbReference type="InterPro" id="IPR013149">
    <property type="entry name" value="ADH-like_C"/>
</dbReference>
<dbReference type="InterPro" id="IPR020843">
    <property type="entry name" value="ER"/>
</dbReference>
<evidence type="ECO:0000256" key="2">
    <source>
        <dbReference type="ARBA" id="ARBA00023002"/>
    </source>
</evidence>
<dbReference type="InterPro" id="IPR036291">
    <property type="entry name" value="NAD(P)-bd_dom_sf"/>
</dbReference>
<feature type="domain" description="Enoyl reductase (ER)" evidence="3">
    <location>
        <begin position="10"/>
        <end position="320"/>
    </location>
</feature>
<dbReference type="PROSITE" id="PS01162">
    <property type="entry name" value="QOR_ZETA_CRYSTAL"/>
    <property type="match status" value="1"/>
</dbReference>
<protein>
    <submittedName>
        <fullName evidence="4">NAD(P)H-quinone oxidoreductase</fullName>
    </submittedName>
</protein>
<evidence type="ECO:0000256" key="1">
    <source>
        <dbReference type="ARBA" id="ARBA00022857"/>
    </source>
</evidence>
<dbReference type="SUPFAM" id="SSF50129">
    <property type="entry name" value="GroES-like"/>
    <property type="match status" value="1"/>
</dbReference>
<dbReference type="NCBIfam" id="TIGR02824">
    <property type="entry name" value="quinone_pig3"/>
    <property type="match status" value="1"/>
</dbReference>
<dbReference type="Proteomes" id="UP000252770">
    <property type="component" value="Unassembled WGS sequence"/>
</dbReference>